<proteinExistence type="predicted"/>
<keyword evidence="1" id="KW-0472">Membrane</keyword>
<dbReference type="InterPro" id="IPR012495">
    <property type="entry name" value="TadE-like_dom"/>
</dbReference>
<name>A0ABY7K590_9ACTN</name>
<dbReference type="RefSeq" id="WP_269445037.1">
    <property type="nucleotide sequence ID" value="NZ_CP097463.1"/>
</dbReference>
<feature type="transmembrane region" description="Helical" evidence="1">
    <location>
        <begin position="15"/>
        <end position="38"/>
    </location>
</feature>
<protein>
    <submittedName>
        <fullName evidence="3">Pilus assembly protein</fullName>
    </submittedName>
</protein>
<keyword evidence="1" id="KW-1133">Transmembrane helix</keyword>
<dbReference type="Pfam" id="PF07811">
    <property type="entry name" value="TadE"/>
    <property type="match status" value="1"/>
</dbReference>
<dbReference type="Proteomes" id="UP001164693">
    <property type="component" value="Chromosome"/>
</dbReference>
<evidence type="ECO:0000313" key="4">
    <source>
        <dbReference type="Proteomes" id="UP001164693"/>
    </source>
</evidence>
<sequence>MLPERGDRGSSSVEFTILFPIIVILLFGGPQLAMWYFARESAQAAATSAARAASVVSATPGDGKTAAESYLARVGSDTITGYRVTETDTATTVTIHIHVNVQSMVPLPGIDPTADVTLTRSKERFTTPDSP</sequence>
<feature type="domain" description="TadE-like" evidence="2">
    <location>
        <begin position="9"/>
        <end position="51"/>
    </location>
</feature>
<organism evidence="3 4">
    <name type="scientific">Jatrophihabitans cynanchi</name>
    <dbReference type="NCBI Taxonomy" id="2944128"/>
    <lineage>
        <taxon>Bacteria</taxon>
        <taxon>Bacillati</taxon>
        <taxon>Actinomycetota</taxon>
        <taxon>Actinomycetes</taxon>
        <taxon>Jatrophihabitantales</taxon>
        <taxon>Jatrophihabitantaceae</taxon>
        <taxon>Jatrophihabitans</taxon>
    </lineage>
</organism>
<reference evidence="3" key="1">
    <citation type="submission" date="2022-05" db="EMBL/GenBank/DDBJ databases">
        <title>Jatrophihabitans sp. SB3-54 whole genome sequence.</title>
        <authorList>
            <person name="Suh M.K."/>
            <person name="Eom M.K."/>
            <person name="Kim J.S."/>
            <person name="Kim H.S."/>
            <person name="Do H.E."/>
            <person name="Shin Y.K."/>
            <person name="Lee J.-S."/>
        </authorList>
    </citation>
    <scope>NUCLEOTIDE SEQUENCE</scope>
    <source>
        <strain evidence="3">SB3-54</strain>
    </source>
</reference>
<evidence type="ECO:0000256" key="1">
    <source>
        <dbReference type="SAM" id="Phobius"/>
    </source>
</evidence>
<keyword evidence="1" id="KW-0812">Transmembrane</keyword>
<accession>A0ABY7K590</accession>
<dbReference type="EMBL" id="CP097463">
    <property type="protein sequence ID" value="WAX58499.1"/>
    <property type="molecule type" value="Genomic_DNA"/>
</dbReference>
<gene>
    <name evidence="3" type="ORF">M6B22_06975</name>
</gene>
<keyword evidence="4" id="KW-1185">Reference proteome</keyword>
<evidence type="ECO:0000259" key="2">
    <source>
        <dbReference type="Pfam" id="PF07811"/>
    </source>
</evidence>
<evidence type="ECO:0000313" key="3">
    <source>
        <dbReference type="EMBL" id="WAX58499.1"/>
    </source>
</evidence>